<comment type="caution">
    <text evidence="9">The sequence shown here is derived from an EMBL/GenBank/DDBJ whole genome shotgun (WGS) entry which is preliminary data.</text>
</comment>
<evidence type="ECO:0000256" key="3">
    <source>
        <dbReference type="ARBA" id="ARBA00012141"/>
    </source>
</evidence>
<dbReference type="Gene3D" id="3.40.50.150">
    <property type="entry name" value="Vaccinia Virus protein VP39"/>
    <property type="match status" value="1"/>
</dbReference>
<evidence type="ECO:0000256" key="2">
    <source>
        <dbReference type="ARBA" id="ARBA00005269"/>
    </source>
</evidence>
<keyword evidence="10" id="KW-1185">Reference proteome</keyword>
<keyword evidence="6 8" id="KW-0808">Transferase</keyword>
<comment type="catalytic activity">
    <reaction evidence="7 8">
        <text>guanosine(966) in 16S rRNA + S-adenosyl-L-methionine = N(2)-methylguanosine(966) in 16S rRNA + S-adenosyl-L-homocysteine + H(+)</text>
        <dbReference type="Rhea" id="RHEA:23548"/>
        <dbReference type="Rhea" id="RHEA-COMP:10211"/>
        <dbReference type="Rhea" id="RHEA-COMP:10212"/>
        <dbReference type="ChEBI" id="CHEBI:15378"/>
        <dbReference type="ChEBI" id="CHEBI:57856"/>
        <dbReference type="ChEBI" id="CHEBI:59789"/>
        <dbReference type="ChEBI" id="CHEBI:74269"/>
        <dbReference type="ChEBI" id="CHEBI:74481"/>
        <dbReference type="EC" id="2.1.1.171"/>
    </reaction>
</comment>
<keyword evidence="5 8" id="KW-0489">Methyltransferase</keyword>
<keyword evidence="8" id="KW-0698">rRNA processing</keyword>
<dbReference type="GO" id="GO:0052913">
    <property type="term" value="F:16S rRNA (guanine(966)-N(2))-methyltransferase activity"/>
    <property type="evidence" value="ECO:0007669"/>
    <property type="project" value="UniProtKB-EC"/>
</dbReference>
<evidence type="ECO:0000256" key="5">
    <source>
        <dbReference type="ARBA" id="ARBA00022603"/>
    </source>
</evidence>
<organism evidence="9 10">
    <name type="scientific">Cricetibacter osteomyelitidis</name>
    <dbReference type="NCBI Taxonomy" id="1521931"/>
    <lineage>
        <taxon>Bacteria</taxon>
        <taxon>Pseudomonadati</taxon>
        <taxon>Pseudomonadota</taxon>
        <taxon>Gammaproteobacteria</taxon>
        <taxon>Pasteurellales</taxon>
        <taxon>Pasteurellaceae</taxon>
        <taxon>Cricetibacter</taxon>
    </lineage>
</organism>
<evidence type="ECO:0000313" key="9">
    <source>
        <dbReference type="EMBL" id="TCP97239.1"/>
    </source>
</evidence>
<proteinExistence type="inferred from homology"/>
<evidence type="ECO:0000256" key="6">
    <source>
        <dbReference type="ARBA" id="ARBA00022679"/>
    </source>
</evidence>
<dbReference type="EC" id="2.1.1.171" evidence="3 8"/>
<dbReference type="AlphaFoldDB" id="A0A4R2T2U4"/>
<dbReference type="InterPro" id="IPR029063">
    <property type="entry name" value="SAM-dependent_MTases_sf"/>
</dbReference>
<dbReference type="PANTHER" id="PTHR43542:SF1">
    <property type="entry name" value="METHYLTRANSFERASE"/>
    <property type="match status" value="1"/>
</dbReference>
<dbReference type="InterPro" id="IPR002052">
    <property type="entry name" value="DNA_methylase_N6_adenine_CS"/>
</dbReference>
<comment type="similarity">
    <text evidence="2 8">Belongs to the methyltransferase superfamily. RsmD family.</text>
</comment>
<dbReference type="PANTHER" id="PTHR43542">
    <property type="entry name" value="METHYLTRANSFERASE"/>
    <property type="match status" value="1"/>
</dbReference>
<sequence>MKTVRSNKKSPQTQQTKGEVRIIAGLWRGRKLPVLTSQGLRPTGDRVKETLFNWLMPYIADACCLDCFAGSGSLGLEALSRQAKQVTFLELDKTVAGQLNKNLQILKCGENQAKVINQNSLEFLKQPQNQPHFDIVFLDPPFHFGLAQQSVDLLVQNNWLQADALIYIETEKDQSLNIPAHWQQLKEKTTGMVSYGLYRNNSPE</sequence>
<dbReference type="InterPro" id="IPR004398">
    <property type="entry name" value="RNA_MeTrfase_RsmD"/>
</dbReference>
<dbReference type="PROSITE" id="PS00092">
    <property type="entry name" value="N6_MTASE"/>
    <property type="match status" value="1"/>
</dbReference>
<dbReference type="PIRSF" id="PIRSF004553">
    <property type="entry name" value="CHP00095"/>
    <property type="match status" value="1"/>
</dbReference>
<evidence type="ECO:0000256" key="1">
    <source>
        <dbReference type="ARBA" id="ARBA00002649"/>
    </source>
</evidence>
<name>A0A4R2T2U4_9PAST</name>
<dbReference type="CDD" id="cd02440">
    <property type="entry name" value="AdoMet_MTases"/>
    <property type="match status" value="1"/>
</dbReference>
<dbReference type="Proteomes" id="UP000295763">
    <property type="component" value="Unassembled WGS sequence"/>
</dbReference>
<dbReference type="EMBL" id="SLYB01000002">
    <property type="protein sequence ID" value="TCP97239.1"/>
    <property type="molecule type" value="Genomic_DNA"/>
</dbReference>
<dbReference type="SUPFAM" id="SSF53335">
    <property type="entry name" value="S-adenosyl-L-methionine-dependent methyltransferases"/>
    <property type="match status" value="1"/>
</dbReference>
<accession>A0A4R2T2U4</accession>
<evidence type="ECO:0000313" key="10">
    <source>
        <dbReference type="Proteomes" id="UP000295763"/>
    </source>
</evidence>
<dbReference type="GO" id="GO:0003676">
    <property type="term" value="F:nucleic acid binding"/>
    <property type="evidence" value="ECO:0007669"/>
    <property type="project" value="InterPro"/>
</dbReference>
<evidence type="ECO:0000256" key="4">
    <source>
        <dbReference type="ARBA" id="ARBA00013682"/>
    </source>
</evidence>
<protein>
    <recommendedName>
        <fullName evidence="4 8">Ribosomal RNA small subunit methyltransferase D</fullName>
        <ecNumber evidence="3 8">2.1.1.171</ecNumber>
    </recommendedName>
</protein>
<gene>
    <name evidence="9" type="ORF">EDC44_10243</name>
</gene>
<evidence type="ECO:0000256" key="8">
    <source>
        <dbReference type="PIRNR" id="PIRNR004553"/>
    </source>
</evidence>
<dbReference type="Pfam" id="PF03602">
    <property type="entry name" value="Cons_hypoth95"/>
    <property type="match status" value="1"/>
</dbReference>
<dbReference type="OrthoDB" id="9803017at2"/>
<reference evidence="9 10" key="1">
    <citation type="submission" date="2019-03" db="EMBL/GenBank/DDBJ databases">
        <title>Genomic Encyclopedia of Type Strains, Phase IV (KMG-IV): sequencing the most valuable type-strain genomes for metagenomic binning, comparative biology and taxonomic classification.</title>
        <authorList>
            <person name="Goeker M."/>
        </authorList>
    </citation>
    <scope>NUCLEOTIDE SEQUENCE [LARGE SCALE GENOMIC DNA]</scope>
    <source>
        <strain evidence="9 10">DSM 28404</strain>
    </source>
</reference>
<evidence type="ECO:0000256" key="7">
    <source>
        <dbReference type="ARBA" id="ARBA00048326"/>
    </source>
</evidence>
<dbReference type="RefSeq" id="WP_131974618.1">
    <property type="nucleotide sequence ID" value="NZ_SLYB01000002.1"/>
</dbReference>
<dbReference type="NCBIfam" id="TIGR00095">
    <property type="entry name" value="16S rRNA (guanine(966)-N(2))-methyltransferase RsmD"/>
    <property type="match status" value="1"/>
</dbReference>
<keyword evidence="8" id="KW-0949">S-adenosyl-L-methionine</keyword>
<comment type="function">
    <text evidence="1 8">Specifically methylates the guanine in position 966 of 16S rRNA in the assembled 30S particle.</text>
</comment>